<keyword evidence="2" id="KW-1185">Reference proteome</keyword>
<proteinExistence type="predicted"/>
<dbReference type="RefSeq" id="XP_014483538.1">
    <property type="nucleotide sequence ID" value="XM_014628052.1"/>
</dbReference>
<protein>
    <submittedName>
        <fullName evidence="3">Uncharacterized protein LOC106749025</fullName>
    </submittedName>
</protein>
<dbReference type="GeneID" id="106749025"/>
<evidence type="ECO:0000313" key="2">
    <source>
        <dbReference type="Proteomes" id="UP000515204"/>
    </source>
</evidence>
<dbReference type="InterPro" id="IPR044898">
    <property type="entry name" value="CDI_dom_sf"/>
</dbReference>
<dbReference type="KEGG" id="dqu:106749025"/>
<feature type="compositionally biased region" description="Polar residues" evidence="1">
    <location>
        <begin position="112"/>
        <end position="126"/>
    </location>
</feature>
<evidence type="ECO:0000313" key="3">
    <source>
        <dbReference type="RefSeq" id="XP_014483538.1"/>
    </source>
</evidence>
<dbReference type="OrthoDB" id="6818750at2759"/>
<dbReference type="Gene3D" id="4.10.365.10">
    <property type="entry name" value="p27"/>
    <property type="match status" value="1"/>
</dbReference>
<organism evidence="2 3">
    <name type="scientific">Dinoponera quadriceps</name>
    <name type="common">South American ant</name>
    <dbReference type="NCBI Taxonomy" id="609295"/>
    <lineage>
        <taxon>Eukaryota</taxon>
        <taxon>Metazoa</taxon>
        <taxon>Ecdysozoa</taxon>
        <taxon>Arthropoda</taxon>
        <taxon>Hexapoda</taxon>
        <taxon>Insecta</taxon>
        <taxon>Pterygota</taxon>
        <taxon>Neoptera</taxon>
        <taxon>Endopterygota</taxon>
        <taxon>Hymenoptera</taxon>
        <taxon>Apocrita</taxon>
        <taxon>Aculeata</taxon>
        <taxon>Formicoidea</taxon>
        <taxon>Formicidae</taxon>
        <taxon>Ponerinae</taxon>
        <taxon>Ponerini</taxon>
        <taxon>Dinoponera</taxon>
    </lineage>
</organism>
<accession>A0A6P3XZZ3</accession>
<evidence type="ECO:0000256" key="1">
    <source>
        <dbReference type="SAM" id="MobiDB-lite"/>
    </source>
</evidence>
<reference evidence="3" key="1">
    <citation type="submission" date="2025-08" db="UniProtKB">
        <authorList>
            <consortium name="RefSeq"/>
        </authorList>
    </citation>
    <scope>IDENTIFICATION</scope>
</reference>
<dbReference type="AlphaFoldDB" id="A0A6P3XZZ3"/>
<feature type="compositionally biased region" description="Low complexity" evidence="1">
    <location>
        <begin position="127"/>
        <end position="159"/>
    </location>
</feature>
<name>A0A6P3XZZ3_DINQU</name>
<sequence length="159" mass="17968">MLVASICCELYVTVLPNKSMASRVPRCLFGRPSSRETIELLQEALDEQRSKFAARWGVDPCAEDKENNYQRRTNERSEPACNKKRNNNPYSRQTSIHDYWRARKICDVNKKPLSSSVDVSKQQNMDSSKAAKTTAAISSAAKTMSPKKMMSPKKTMASK</sequence>
<gene>
    <name evidence="3" type="primary">LOC106749025</name>
</gene>
<feature type="compositionally biased region" description="Basic and acidic residues" evidence="1">
    <location>
        <begin position="63"/>
        <end position="78"/>
    </location>
</feature>
<dbReference type="Proteomes" id="UP000515204">
    <property type="component" value="Unplaced"/>
</dbReference>
<feature type="region of interest" description="Disordered" evidence="1">
    <location>
        <begin position="112"/>
        <end position="159"/>
    </location>
</feature>
<feature type="region of interest" description="Disordered" evidence="1">
    <location>
        <begin position="63"/>
        <end position="94"/>
    </location>
</feature>